<dbReference type="EMBL" id="CATOUU010000792">
    <property type="protein sequence ID" value="CAI9948978.1"/>
    <property type="molecule type" value="Genomic_DNA"/>
</dbReference>
<reference evidence="3 5" key="2">
    <citation type="submission" date="2024-07" db="EMBL/GenBank/DDBJ databases">
        <authorList>
            <person name="Akdeniz Z."/>
        </authorList>
    </citation>
    <scope>NUCLEOTIDE SEQUENCE [LARGE SCALE GENOMIC DNA]</scope>
</reference>
<keyword evidence="5" id="KW-1185">Reference proteome</keyword>
<dbReference type="EMBL" id="CAXDID020000172">
    <property type="protein sequence ID" value="CAL6047679.1"/>
    <property type="molecule type" value="Genomic_DNA"/>
</dbReference>
<proteinExistence type="predicted"/>
<evidence type="ECO:0000313" key="4">
    <source>
        <dbReference type="EMBL" id="CAL6047679.1"/>
    </source>
</evidence>
<dbReference type="AlphaFoldDB" id="A0AA86Q9V4"/>
<gene>
    <name evidence="1" type="ORF">HINF_LOCUS36623</name>
    <name evidence="2" type="ORF">HINF_LOCUS36624</name>
    <name evidence="3" type="ORF">HINF_LOCUS42323</name>
    <name evidence="4" type="ORF">HINF_LOCUS42324</name>
</gene>
<evidence type="ECO:0000313" key="3">
    <source>
        <dbReference type="EMBL" id="CAL6047677.1"/>
    </source>
</evidence>
<organism evidence="2">
    <name type="scientific">Hexamita inflata</name>
    <dbReference type="NCBI Taxonomy" id="28002"/>
    <lineage>
        <taxon>Eukaryota</taxon>
        <taxon>Metamonada</taxon>
        <taxon>Diplomonadida</taxon>
        <taxon>Hexamitidae</taxon>
        <taxon>Hexamitinae</taxon>
        <taxon>Hexamita</taxon>
    </lineage>
</organism>
<reference evidence="2" key="1">
    <citation type="submission" date="2023-06" db="EMBL/GenBank/DDBJ databases">
        <authorList>
            <person name="Kurt Z."/>
        </authorList>
    </citation>
    <scope>NUCLEOTIDE SEQUENCE</scope>
</reference>
<evidence type="ECO:0000313" key="2">
    <source>
        <dbReference type="EMBL" id="CAI9948979.1"/>
    </source>
</evidence>
<evidence type="ECO:0000313" key="1">
    <source>
        <dbReference type="EMBL" id="CAI9948978.1"/>
    </source>
</evidence>
<protein>
    <submittedName>
        <fullName evidence="3">Hypothetical_protein</fullName>
    </submittedName>
</protein>
<comment type="caution">
    <text evidence="2">The sequence shown here is derived from an EMBL/GenBank/DDBJ whole genome shotgun (WGS) entry which is preliminary data.</text>
</comment>
<name>A0AA86Q9V4_9EUKA</name>
<dbReference type="EMBL" id="CAXDID020000172">
    <property type="protein sequence ID" value="CAL6047677.1"/>
    <property type="molecule type" value="Genomic_DNA"/>
</dbReference>
<sequence>MFQLFDIIRDHKCTSKRQNENISRSDFSQILLIYNSAERFHPCGDFALSSILCTLHVQYISQKQTISEARVYFHVVGATCLLALIQQESVAQYACDDRVAAQFFVRLIQFAI</sequence>
<dbReference type="Proteomes" id="UP001642409">
    <property type="component" value="Unassembled WGS sequence"/>
</dbReference>
<accession>A0AA86Q9V4</accession>
<dbReference type="EMBL" id="CATOUU010000792">
    <property type="protein sequence ID" value="CAI9948979.1"/>
    <property type="molecule type" value="Genomic_DNA"/>
</dbReference>
<evidence type="ECO:0000313" key="5">
    <source>
        <dbReference type="Proteomes" id="UP001642409"/>
    </source>
</evidence>